<dbReference type="RefSeq" id="WP_007260797.1">
    <property type="nucleotide sequence ID" value="NZ_AOHZ01000082.1"/>
</dbReference>
<dbReference type="GO" id="GO:0030170">
    <property type="term" value="F:pyridoxal phosphate binding"/>
    <property type="evidence" value="ECO:0007669"/>
    <property type="project" value="InterPro"/>
</dbReference>
<gene>
    <name evidence="3" type="ORF">C493_17686</name>
</gene>
<accession>L9WP58</accession>
<dbReference type="InterPro" id="IPR045397">
    <property type="entry name" value="TumE-like"/>
</dbReference>
<feature type="domain" description="MOSC" evidence="2">
    <location>
        <begin position="85"/>
        <end position="158"/>
    </location>
</feature>
<dbReference type="STRING" id="1227499.C493_17686"/>
<feature type="region of interest" description="Disordered" evidence="1">
    <location>
        <begin position="90"/>
        <end position="117"/>
    </location>
</feature>
<dbReference type="EMBL" id="AOHZ01000082">
    <property type="protein sequence ID" value="ELY51167.1"/>
    <property type="molecule type" value="Genomic_DNA"/>
</dbReference>
<dbReference type="Pfam" id="PF20126">
    <property type="entry name" value="TumE"/>
    <property type="match status" value="1"/>
</dbReference>
<dbReference type="Proteomes" id="UP000011602">
    <property type="component" value="Unassembled WGS sequence"/>
</dbReference>
<dbReference type="PROSITE" id="PS51340">
    <property type="entry name" value="MOSC"/>
    <property type="match status" value="1"/>
</dbReference>
<dbReference type="AlphaFoldDB" id="L9WP58"/>
<dbReference type="GO" id="GO:0003824">
    <property type="term" value="F:catalytic activity"/>
    <property type="evidence" value="ECO:0007669"/>
    <property type="project" value="InterPro"/>
</dbReference>
<organism evidence="3 4">
    <name type="scientific">Natronolimnohabitans innermongolicus JCM 12255</name>
    <dbReference type="NCBI Taxonomy" id="1227499"/>
    <lineage>
        <taxon>Archaea</taxon>
        <taxon>Methanobacteriati</taxon>
        <taxon>Methanobacteriota</taxon>
        <taxon>Stenosarchaea group</taxon>
        <taxon>Halobacteria</taxon>
        <taxon>Halobacteriales</taxon>
        <taxon>Natrialbaceae</taxon>
        <taxon>Natronolimnohabitans</taxon>
    </lineage>
</organism>
<keyword evidence="4" id="KW-1185">Reference proteome</keyword>
<evidence type="ECO:0000313" key="3">
    <source>
        <dbReference type="EMBL" id="ELY51167.1"/>
    </source>
</evidence>
<dbReference type="OrthoDB" id="259945at2157"/>
<proteinExistence type="predicted"/>
<evidence type="ECO:0000256" key="1">
    <source>
        <dbReference type="SAM" id="MobiDB-lite"/>
    </source>
</evidence>
<name>L9WP58_9EURY</name>
<dbReference type="GO" id="GO:0030151">
    <property type="term" value="F:molybdenum ion binding"/>
    <property type="evidence" value="ECO:0007669"/>
    <property type="project" value="InterPro"/>
</dbReference>
<evidence type="ECO:0000313" key="4">
    <source>
        <dbReference type="Proteomes" id="UP000011602"/>
    </source>
</evidence>
<comment type="caution">
    <text evidence="3">The sequence shown here is derived from an EMBL/GenBank/DDBJ whole genome shotgun (WGS) entry which is preliminary data.</text>
</comment>
<reference evidence="3 4" key="1">
    <citation type="journal article" date="2014" name="PLoS Genet.">
        <title>Phylogenetically driven sequencing of extremely halophilic archaea reveals strategies for static and dynamic osmo-response.</title>
        <authorList>
            <person name="Becker E.A."/>
            <person name="Seitzer P.M."/>
            <person name="Tritt A."/>
            <person name="Larsen D."/>
            <person name="Krusor M."/>
            <person name="Yao A.I."/>
            <person name="Wu D."/>
            <person name="Madern D."/>
            <person name="Eisen J.A."/>
            <person name="Darling A.E."/>
            <person name="Facciotti M.T."/>
        </authorList>
    </citation>
    <scope>NUCLEOTIDE SEQUENCE [LARGE SCALE GENOMIC DNA]</scope>
    <source>
        <strain evidence="3 4">JCM 12255</strain>
    </source>
</reference>
<dbReference type="eggNOG" id="arCOG06153">
    <property type="taxonomic scope" value="Archaea"/>
</dbReference>
<protein>
    <recommendedName>
        <fullName evidence="2">MOSC domain-containing protein</fullName>
    </recommendedName>
</protein>
<dbReference type="InterPro" id="IPR005302">
    <property type="entry name" value="MoCF_Sase_C"/>
</dbReference>
<evidence type="ECO:0000259" key="2">
    <source>
        <dbReference type="PROSITE" id="PS51340"/>
    </source>
</evidence>
<feature type="compositionally biased region" description="Basic and acidic residues" evidence="1">
    <location>
        <begin position="90"/>
        <end position="107"/>
    </location>
</feature>
<sequence length="158" mass="17479">MSGGDDGTESHSLRGASDRRSLLEFRDVVEGMEPLATAALDDPLNPDELRISLADGIGPASRGRFDVRWSTTNDYNIHYTDDRGRNLRWDVHPHEYPAPDDESHFHPPPDASSDDGAVEASCIDVRQVQLVARATVTLWRTLYDAESLEEPNGVVDPP</sequence>